<dbReference type="Gene3D" id="3.30.1330.60">
    <property type="entry name" value="OmpA-like domain"/>
    <property type="match status" value="1"/>
</dbReference>
<dbReference type="GO" id="GO:0090313">
    <property type="term" value="P:regulation of protein targeting to membrane"/>
    <property type="evidence" value="ECO:0007669"/>
    <property type="project" value="TreeGrafter"/>
</dbReference>
<keyword evidence="3" id="KW-1185">Reference proteome</keyword>
<dbReference type="GO" id="GO:0005886">
    <property type="term" value="C:plasma membrane"/>
    <property type="evidence" value="ECO:0007669"/>
    <property type="project" value="TreeGrafter"/>
</dbReference>
<dbReference type="GeneID" id="78085579"/>
<dbReference type="PANTHER" id="PTHR30441">
    <property type="entry name" value="DUF748 DOMAIN-CONTAINING PROTEIN"/>
    <property type="match status" value="1"/>
</dbReference>
<organism evidence="2 3">
    <name type="scientific">Bilophila wadsworthia (strain 3_1_6)</name>
    <dbReference type="NCBI Taxonomy" id="563192"/>
    <lineage>
        <taxon>Bacteria</taxon>
        <taxon>Pseudomonadati</taxon>
        <taxon>Thermodesulfobacteriota</taxon>
        <taxon>Desulfovibrionia</taxon>
        <taxon>Desulfovibrionales</taxon>
        <taxon>Desulfovibrionaceae</taxon>
        <taxon>Bilophila</taxon>
    </lineage>
</organism>
<dbReference type="InterPro" id="IPR036737">
    <property type="entry name" value="OmpA-like_sf"/>
</dbReference>
<dbReference type="InterPro" id="IPR008023">
    <property type="entry name" value="DUF748"/>
</dbReference>
<dbReference type="STRING" id="563192.HMPREF0179_02450"/>
<feature type="region of interest" description="Disordered" evidence="1">
    <location>
        <begin position="1"/>
        <end position="36"/>
    </location>
</feature>
<accession>E5Y8D2</accession>
<evidence type="ECO:0000313" key="2">
    <source>
        <dbReference type="EMBL" id="EFV43758.1"/>
    </source>
</evidence>
<dbReference type="eggNOG" id="COG2982">
    <property type="taxonomic scope" value="Bacteria"/>
</dbReference>
<sequence>MASKQRKRRRKRRAVKKAPPLPPVSAQAEEEKARTRGRRSAKGWRACLFGIGLLCALWTALAVSLPPTVLRGVVESQLSEAVNAPVTIESLSVNPFTLGIAVRGVRVPYLEETGTPDGALLTIERLDIRPRLRLFADAAPIQAALRVYNPVLDITYLGNGLFSFSKLLPAPSGADTAPDTPLFALSDLDLKGGTILLRDGPVGMVHTVSDVNFHVPLLRSADLPFAPTLSALVNGTRIDVEGRTEPDAETLRTTFAIHTAPLHMEHFKRYLSDFTPLNLNSGTVALDMLFTLSQPHLGRVESSLSGTVKVEDAEIATPEGTIVGRLRRGQAALKDFTLSERRIRLDEMELDGLYLRVGRDKAGRIDWVDWLSGTDANPENLSPETPFVVEGADLILRNSDFTWVDASLADTQQIEITGVDGRIAEYSTRPGARTAMRLSFGISTEGVLAVDGEGTLTPPSLNASLWVDDLPLIVLRPLLGETPLNDILGRIAIKGGVRFGSDGKTPQTPAAPASATSLAVTGAEASVSALSFGRGNSLSAADRKAGKDAGSPAVRIRALTFNGLHFDTQARSASVKTLSVEAPEVRVTSSGGMGLAIPGAKPSAANPAPALKTRLPEGMFTAALPDAAKAFLSGWKLKAGGFRIAGGRLEHVAAGKAEKLISSLDLETGPLSGDLTDTISLTLRARGTSSDSLNLKGTLRPVPLRFSASMDAADLPLEWLGPPLRASTNLSPSGRLSANLDATITEEKGKDLGIQASGSLTVRDLRLKDARTEKVYAVLRRLSADTFRFSSASSSFEAKEMLLDLLRMDVALNADKTLDILECVPKKQTGQEPSSPFRFSVASLRLQDAALLFRDQAHGSVSAVQDINATVSGLSSSGGLSDIVLTGQIGGAPITLSGSCNPFSTPPAAKLAFTAKGVDLARYSAYTRAYLGYPVVQGRLDLESAFATSGWTFSLDNHIRLEKPVLGPKDTRPGAPDYPVSLGFALLEDLRGNIALDLPISGRLDDAALQVGGLVGKALGGLFTKVVTSPFALLGGIIGLVTPGDPALQVIAFPPGDTRINPAAQGRLKRIAKALEERPRVKIELIGMYEPASDTRGLKRLRVLRKVQARQYAALPAKQRAANPVGATKLSSGEYERFLLHVYKASPAGRKAKGNEEPDIMEQKLQALETVTQADLEALARSRAEEVRAFLLKHGPGLGKRVNIASKGGLPDVRSGTAQVEIQLR</sequence>
<dbReference type="AlphaFoldDB" id="E5Y8D2"/>
<reference evidence="2 3" key="2">
    <citation type="submission" date="2013-04" db="EMBL/GenBank/DDBJ databases">
        <title>The Genome Sequence of Bilophila wadsworthia 3_1_6.</title>
        <authorList>
            <consortium name="The Broad Institute Genomics Platform"/>
            <person name="Earl A."/>
            <person name="Ward D."/>
            <person name="Feldgarden M."/>
            <person name="Gevers D."/>
            <person name="Sibley C."/>
            <person name="Strauss J."/>
            <person name="Allen-Vercoe E."/>
            <person name="Walker B."/>
            <person name="Young S."/>
            <person name="Zeng Q."/>
            <person name="Gargeya S."/>
            <person name="Fitzgerald M."/>
            <person name="Haas B."/>
            <person name="Abouelleil A."/>
            <person name="Allen A.W."/>
            <person name="Alvarado L."/>
            <person name="Arachchi H.M."/>
            <person name="Berlin A.M."/>
            <person name="Chapman S.B."/>
            <person name="Gainer-Dewar J."/>
            <person name="Goldberg J."/>
            <person name="Griggs A."/>
            <person name="Gujja S."/>
            <person name="Hansen M."/>
            <person name="Howarth C."/>
            <person name="Imamovic A."/>
            <person name="Ireland A."/>
            <person name="Larimer J."/>
            <person name="McCowan C."/>
            <person name="Murphy C."/>
            <person name="Pearson M."/>
            <person name="Poon T.W."/>
            <person name="Priest M."/>
            <person name="Roberts A."/>
            <person name="Saif S."/>
            <person name="Shea T."/>
            <person name="Sisk P."/>
            <person name="Sykes S."/>
            <person name="Wortman J."/>
            <person name="Nusbaum C."/>
            <person name="Birren B."/>
        </authorList>
    </citation>
    <scope>NUCLEOTIDE SEQUENCE [LARGE SCALE GENOMIC DNA]</scope>
    <source>
        <strain evidence="2 3">3_1_6</strain>
    </source>
</reference>
<protein>
    <recommendedName>
        <fullName evidence="4">DUF748 domain-containing protein</fullName>
    </recommendedName>
</protein>
<evidence type="ECO:0008006" key="4">
    <source>
        <dbReference type="Google" id="ProtNLM"/>
    </source>
</evidence>
<dbReference type="Proteomes" id="UP000006034">
    <property type="component" value="Unassembled WGS sequence"/>
</dbReference>
<dbReference type="InterPro" id="IPR052894">
    <property type="entry name" value="AsmA-related"/>
</dbReference>
<comment type="caution">
    <text evidence="2">The sequence shown here is derived from an EMBL/GenBank/DDBJ whole genome shotgun (WGS) entry which is preliminary data.</text>
</comment>
<dbReference type="Pfam" id="PF05359">
    <property type="entry name" value="DUF748"/>
    <property type="match status" value="2"/>
</dbReference>
<gene>
    <name evidence="2" type="ORF">HMPREF0179_02450</name>
</gene>
<dbReference type="HOGENOM" id="CLU_005680_1_0_7"/>
<feature type="compositionally biased region" description="Basic residues" evidence="1">
    <location>
        <begin position="1"/>
        <end position="16"/>
    </location>
</feature>
<proteinExistence type="predicted"/>
<name>E5Y8D2_BILW3</name>
<dbReference type="OrthoDB" id="9757969at2"/>
<dbReference type="RefSeq" id="WP_005028301.1">
    <property type="nucleotide sequence ID" value="NZ_KE150238.1"/>
</dbReference>
<dbReference type="EMBL" id="ADCP02000001">
    <property type="protein sequence ID" value="EFV43758.1"/>
    <property type="molecule type" value="Genomic_DNA"/>
</dbReference>
<evidence type="ECO:0000256" key="1">
    <source>
        <dbReference type="SAM" id="MobiDB-lite"/>
    </source>
</evidence>
<evidence type="ECO:0000313" key="3">
    <source>
        <dbReference type="Proteomes" id="UP000006034"/>
    </source>
</evidence>
<reference evidence="2 3" key="1">
    <citation type="submission" date="2010-10" db="EMBL/GenBank/DDBJ databases">
        <authorList>
            <consortium name="The Broad Institute Genome Sequencing Platform"/>
            <person name="Ward D."/>
            <person name="Earl A."/>
            <person name="Feldgarden M."/>
            <person name="Young S.K."/>
            <person name="Gargeya S."/>
            <person name="Zeng Q."/>
            <person name="Alvarado L."/>
            <person name="Berlin A."/>
            <person name="Bochicchio J."/>
            <person name="Chapman S.B."/>
            <person name="Chen Z."/>
            <person name="Freedman E."/>
            <person name="Gellesch M."/>
            <person name="Goldberg J."/>
            <person name="Griggs A."/>
            <person name="Gujja S."/>
            <person name="Heilman E."/>
            <person name="Heiman D."/>
            <person name="Howarth C."/>
            <person name="Mehta T."/>
            <person name="Neiman D."/>
            <person name="Pearson M."/>
            <person name="Roberts A."/>
            <person name="Saif S."/>
            <person name="Shea T."/>
            <person name="Shenoy N."/>
            <person name="Sisk P."/>
            <person name="Stolte C."/>
            <person name="Sykes S."/>
            <person name="White J."/>
            <person name="Yandava C."/>
            <person name="Allen-Vercoe E."/>
            <person name="Sibley C."/>
            <person name="Ambrose C.E."/>
            <person name="Strauss J."/>
            <person name="Daigneault M."/>
            <person name="Haas B."/>
            <person name="Nusbaum C."/>
            <person name="Birren B."/>
        </authorList>
    </citation>
    <scope>NUCLEOTIDE SEQUENCE [LARGE SCALE GENOMIC DNA]</scope>
    <source>
        <strain evidence="2 3">3_1_6</strain>
    </source>
</reference>
<dbReference type="PANTHER" id="PTHR30441:SF8">
    <property type="entry name" value="DUF748 DOMAIN-CONTAINING PROTEIN"/>
    <property type="match status" value="1"/>
</dbReference>